<gene>
    <name evidence="3" type="ORF">WG622_01110</name>
</gene>
<dbReference type="Pfam" id="PF04954">
    <property type="entry name" value="SIP"/>
    <property type="match status" value="1"/>
</dbReference>
<dbReference type="InterPro" id="IPR007037">
    <property type="entry name" value="SIP_rossman_dom"/>
</dbReference>
<dbReference type="Gene3D" id="3.40.50.80">
    <property type="entry name" value="Nucleotide-binding domain of ferredoxin-NADP reductase (FNR) module"/>
    <property type="match status" value="1"/>
</dbReference>
<dbReference type="InterPro" id="IPR017927">
    <property type="entry name" value="FAD-bd_FR_type"/>
</dbReference>
<dbReference type="SUPFAM" id="SSF63380">
    <property type="entry name" value="Riboflavin synthase domain-like"/>
    <property type="match status" value="1"/>
</dbReference>
<keyword evidence="4" id="KW-1185">Reference proteome</keyword>
<dbReference type="PANTHER" id="PTHR30157">
    <property type="entry name" value="FERRIC REDUCTASE, NADPH-DEPENDENT"/>
    <property type="match status" value="1"/>
</dbReference>
<dbReference type="Proteomes" id="UP001368270">
    <property type="component" value="Unassembled WGS sequence"/>
</dbReference>
<reference evidence="3 4" key="1">
    <citation type="submission" date="2024-03" db="EMBL/GenBank/DDBJ databases">
        <title>Cognatishimia coralii sp. nov., a marine bacterium isolated from coral surrounding seawater.</title>
        <authorList>
            <person name="Liu X."/>
            <person name="Liu S."/>
            <person name="Sun H."/>
            <person name="Zhang Y."/>
        </authorList>
    </citation>
    <scope>NUCLEOTIDE SEQUENCE [LARGE SCALE GENOMIC DNA]</scope>
    <source>
        <strain evidence="3 4">D5M38</strain>
    </source>
</reference>
<sequence>MTTPKPKKPMPRVLTVKKAWHLTPHMIRVTFSGPELEGFPEGREGANCKLMIPEPGETRDAFVDRLTNGPAPSRRTYTVRAYRPEAQELDIDFVDHGPNGPASAWAINAQPGSFLGFAGPGPVKVKDFYADWYLVAADPSALPVAAAALEAMPRDAKGIAIFEIPSDDDRYPINAPEGVEIHWMIHKDAHTPSEAQVDFIRTMDWPDGTVQTCIAGEAGVVKALRKFLLTEKQLPKKDAYIAGYWKIGLVEDEHQIEKRAEA</sequence>
<dbReference type="EMBL" id="JBBGAZ010000001">
    <property type="protein sequence ID" value="MEJ5216825.1"/>
    <property type="molecule type" value="Genomic_DNA"/>
</dbReference>
<dbReference type="PROSITE" id="PS51384">
    <property type="entry name" value="FAD_FR"/>
    <property type="match status" value="1"/>
</dbReference>
<evidence type="ECO:0000313" key="4">
    <source>
        <dbReference type="Proteomes" id="UP001368270"/>
    </source>
</evidence>
<dbReference type="Pfam" id="PF08021">
    <property type="entry name" value="FAD_binding_9"/>
    <property type="match status" value="1"/>
</dbReference>
<comment type="similarity">
    <text evidence="1">Belongs to the SIP oxidoreductase family.</text>
</comment>
<dbReference type="Gene3D" id="2.40.30.10">
    <property type="entry name" value="Translation factors"/>
    <property type="match status" value="1"/>
</dbReference>
<evidence type="ECO:0000259" key="2">
    <source>
        <dbReference type="PROSITE" id="PS51384"/>
    </source>
</evidence>
<comment type="caution">
    <text evidence="3">The sequence shown here is derived from an EMBL/GenBank/DDBJ whole genome shotgun (WGS) entry which is preliminary data.</text>
</comment>
<dbReference type="InterPro" id="IPR039261">
    <property type="entry name" value="FNR_nucleotide-bd"/>
</dbReference>
<accession>A0ABU8QBP4</accession>
<proteinExistence type="inferred from homology"/>
<protein>
    <submittedName>
        <fullName evidence="3">Siderophore-interacting protein</fullName>
    </submittedName>
</protein>
<evidence type="ECO:0000313" key="3">
    <source>
        <dbReference type="EMBL" id="MEJ5216825.1"/>
    </source>
</evidence>
<dbReference type="InterPro" id="IPR017938">
    <property type="entry name" value="Riboflavin_synthase-like_b-brl"/>
</dbReference>
<dbReference type="RefSeq" id="WP_339401905.1">
    <property type="nucleotide sequence ID" value="NZ_JBBGAZ010000001.1"/>
</dbReference>
<organism evidence="3 4">
    <name type="scientific">Cognatishimia coralii</name>
    <dbReference type="NCBI Taxonomy" id="3083254"/>
    <lineage>
        <taxon>Bacteria</taxon>
        <taxon>Pseudomonadati</taxon>
        <taxon>Pseudomonadota</taxon>
        <taxon>Alphaproteobacteria</taxon>
        <taxon>Rhodobacterales</taxon>
        <taxon>Paracoccaceae</taxon>
        <taxon>Cognatishimia</taxon>
    </lineage>
</organism>
<dbReference type="InterPro" id="IPR039374">
    <property type="entry name" value="SIP_fam"/>
</dbReference>
<dbReference type="CDD" id="cd06193">
    <property type="entry name" value="siderophore_interacting"/>
    <property type="match status" value="1"/>
</dbReference>
<dbReference type="PANTHER" id="PTHR30157:SF0">
    <property type="entry name" value="NADPH-DEPENDENT FERRIC-CHELATE REDUCTASE"/>
    <property type="match status" value="1"/>
</dbReference>
<dbReference type="InterPro" id="IPR013113">
    <property type="entry name" value="SIP_FAD-bd"/>
</dbReference>
<name>A0ABU8QBP4_9RHOB</name>
<evidence type="ECO:0000256" key="1">
    <source>
        <dbReference type="ARBA" id="ARBA00035644"/>
    </source>
</evidence>
<feature type="domain" description="FAD-binding FR-type" evidence="2">
    <location>
        <begin position="9"/>
        <end position="127"/>
    </location>
</feature>